<dbReference type="EMBL" id="JACBGI020000002">
    <property type="protein sequence ID" value="MBF6057244.1"/>
    <property type="molecule type" value="Genomic_DNA"/>
</dbReference>
<accession>A0ABS0BTV5</accession>
<feature type="signal peptide" evidence="1">
    <location>
        <begin position="1"/>
        <end position="21"/>
    </location>
</feature>
<dbReference type="RefSeq" id="WP_194947608.1">
    <property type="nucleotide sequence ID" value="NZ_JACBGI020000002.1"/>
</dbReference>
<keyword evidence="3" id="KW-1185">Reference proteome</keyword>
<dbReference type="Proteomes" id="UP001193680">
    <property type="component" value="Unassembled WGS sequence"/>
</dbReference>
<comment type="caution">
    <text evidence="2">The sequence shown here is derived from an EMBL/GenBank/DDBJ whole genome shotgun (WGS) entry which is preliminary data.</text>
</comment>
<keyword evidence="1" id="KW-0732">Signal</keyword>
<sequence>MKKIIGMSLLLMMIGTQSAFAQDEYVPGTATQQAAAAGGAGLGTAGATLIGIGLTAAVIWAVEAANDEANGTTGTTD</sequence>
<evidence type="ECO:0000256" key="1">
    <source>
        <dbReference type="SAM" id="SignalP"/>
    </source>
</evidence>
<evidence type="ECO:0000313" key="3">
    <source>
        <dbReference type="Proteomes" id="UP001193680"/>
    </source>
</evidence>
<reference evidence="2 3" key="2">
    <citation type="submission" date="2020-11" db="EMBL/GenBank/DDBJ databases">
        <title>Sulfur oxidizing isolate from Hospital Hole Sinkhole.</title>
        <authorList>
            <person name="Scott K.M."/>
        </authorList>
    </citation>
    <scope>NUCLEOTIDE SEQUENCE [LARGE SCALE GENOMIC DNA]</scope>
    <source>
        <strain evidence="2 3">HH1</strain>
    </source>
</reference>
<name>A0ABS0BTV5_9GAMM</name>
<reference evidence="2 3" key="1">
    <citation type="submission" date="2020-06" db="EMBL/GenBank/DDBJ databases">
        <authorList>
            <person name="Scott K."/>
        </authorList>
    </citation>
    <scope>NUCLEOTIDE SEQUENCE [LARGE SCALE GENOMIC DNA]</scope>
    <source>
        <strain evidence="2 3">HH1</strain>
    </source>
</reference>
<feature type="chain" id="PRO_5046462933" evidence="1">
    <location>
        <begin position="22"/>
        <end position="77"/>
    </location>
</feature>
<evidence type="ECO:0000313" key="2">
    <source>
        <dbReference type="EMBL" id="MBF6057244.1"/>
    </source>
</evidence>
<organism evidence="2 3">
    <name type="scientific">Thiomicrorhabdus heinhorstiae</name>
    <dbReference type="NCBI Taxonomy" id="2748010"/>
    <lineage>
        <taxon>Bacteria</taxon>
        <taxon>Pseudomonadati</taxon>
        <taxon>Pseudomonadota</taxon>
        <taxon>Gammaproteobacteria</taxon>
        <taxon>Thiotrichales</taxon>
        <taxon>Piscirickettsiaceae</taxon>
        <taxon>Thiomicrorhabdus</taxon>
    </lineage>
</organism>
<protein>
    <submittedName>
        <fullName evidence="2">Uncharacterized protein</fullName>
    </submittedName>
</protein>
<gene>
    <name evidence="2" type="ORF">H8792_002715</name>
</gene>
<proteinExistence type="predicted"/>